<dbReference type="CDD" id="cd03443">
    <property type="entry name" value="PaaI_thioesterase"/>
    <property type="match status" value="1"/>
</dbReference>
<accession>A0A4P7HPC2</accession>
<dbReference type="Proteomes" id="UP000296374">
    <property type="component" value="Chromosome"/>
</dbReference>
<dbReference type="GO" id="GO:0047617">
    <property type="term" value="F:fatty acyl-CoA hydrolase activity"/>
    <property type="evidence" value="ECO:0007669"/>
    <property type="project" value="InterPro"/>
</dbReference>
<keyword evidence="2" id="KW-0378">Hydrolase</keyword>
<dbReference type="InterPro" id="IPR039298">
    <property type="entry name" value="ACOT13"/>
</dbReference>
<evidence type="ECO:0000256" key="1">
    <source>
        <dbReference type="ARBA" id="ARBA00008324"/>
    </source>
</evidence>
<dbReference type="KEGG" id="plia:E4191_09005"/>
<dbReference type="SUPFAM" id="SSF54637">
    <property type="entry name" value="Thioesterase/thiol ester dehydrase-isomerase"/>
    <property type="match status" value="1"/>
</dbReference>
<evidence type="ECO:0000313" key="4">
    <source>
        <dbReference type="EMBL" id="QBX36139.1"/>
    </source>
</evidence>
<reference evidence="5" key="1">
    <citation type="submission" date="2019-03" db="EMBL/GenBank/DDBJ databases">
        <authorList>
            <person name="Li J."/>
        </authorList>
    </citation>
    <scope>NUCLEOTIDE SEQUENCE [LARGE SCALE GENOMIC DNA]</scope>
    <source>
        <strain evidence="5">2251</strain>
    </source>
</reference>
<proteinExistence type="inferred from homology"/>
<evidence type="ECO:0000313" key="5">
    <source>
        <dbReference type="Proteomes" id="UP000296374"/>
    </source>
</evidence>
<dbReference type="EMBL" id="CP038439">
    <property type="protein sequence ID" value="QBX36139.1"/>
    <property type="molecule type" value="Genomic_DNA"/>
</dbReference>
<dbReference type="PANTHER" id="PTHR21660">
    <property type="entry name" value="THIOESTERASE SUPERFAMILY MEMBER-RELATED"/>
    <property type="match status" value="1"/>
</dbReference>
<dbReference type="InterPro" id="IPR003736">
    <property type="entry name" value="PAAI_dom"/>
</dbReference>
<feature type="domain" description="Thioesterase" evidence="3">
    <location>
        <begin position="30"/>
        <end position="103"/>
    </location>
</feature>
<dbReference type="Pfam" id="PF03061">
    <property type="entry name" value="4HBT"/>
    <property type="match status" value="1"/>
</dbReference>
<dbReference type="AlphaFoldDB" id="A0A4P7HPC2"/>
<name>A0A4P7HPC2_9RHOB</name>
<dbReference type="NCBIfam" id="TIGR00369">
    <property type="entry name" value="unchar_dom_1"/>
    <property type="match status" value="1"/>
</dbReference>
<evidence type="ECO:0000256" key="2">
    <source>
        <dbReference type="ARBA" id="ARBA00022801"/>
    </source>
</evidence>
<dbReference type="InterPro" id="IPR029069">
    <property type="entry name" value="HotDog_dom_sf"/>
</dbReference>
<gene>
    <name evidence="4" type="ORF">E4191_09005</name>
</gene>
<organism evidence="4 5">
    <name type="scientific">Paracoccus liaowanqingii</name>
    <dbReference type="NCBI Taxonomy" id="2560053"/>
    <lineage>
        <taxon>Bacteria</taxon>
        <taxon>Pseudomonadati</taxon>
        <taxon>Pseudomonadota</taxon>
        <taxon>Alphaproteobacteria</taxon>
        <taxon>Rhodobacterales</taxon>
        <taxon>Paracoccaceae</taxon>
        <taxon>Paracoccus</taxon>
    </lineage>
</organism>
<dbReference type="Gene3D" id="3.10.129.10">
    <property type="entry name" value="Hotdog Thioesterase"/>
    <property type="match status" value="1"/>
</dbReference>
<dbReference type="InterPro" id="IPR006683">
    <property type="entry name" value="Thioestr_dom"/>
</dbReference>
<evidence type="ECO:0000259" key="3">
    <source>
        <dbReference type="Pfam" id="PF03061"/>
    </source>
</evidence>
<comment type="similarity">
    <text evidence="1">Belongs to the thioesterase PaaI family.</text>
</comment>
<protein>
    <submittedName>
        <fullName evidence="4">PaaI family thioesterase</fullName>
    </submittedName>
</protein>
<sequence>MRHLGATIAAIRSGEVVLHLPYRAELTQQMGYFHAGGTSALADTAGGYAALTLFPEGHEVLTTEFKLNLLNPARGERLEAVGRVLKPGRTLTVCQLDVFAVEGEARTHVATGLQTLICIAARPSSGRPAQATPPS</sequence>
<dbReference type="PANTHER" id="PTHR21660:SF1">
    <property type="entry name" value="ACYL-COENZYME A THIOESTERASE 13"/>
    <property type="match status" value="1"/>
</dbReference>